<dbReference type="KEGG" id="aft:BBF96_07860"/>
<name>A0A3S9SYE1_9FIRM</name>
<reference evidence="2 3" key="1">
    <citation type="submission" date="2016-07" db="EMBL/GenBank/DDBJ databases">
        <title>Genome and transcriptome analysis of iron-reducing fermentative bacteria Anoxybacter fermentans.</title>
        <authorList>
            <person name="Zeng X."/>
            <person name="Shao Z."/>
        </authorList>
    </citation>
    <scope>NUCLEOTIDE SEQUENCE [LARGE SCALE GENOMIC DNA]</scope>
    <source>
        <strain evidence="2 3">DY22613</strain>
    </source>
</reference>
<dbReference type="AlphaFoldDB" id="A0A3S9SYE1"/>
<evidence type="ECO:0008006" key="4">
    <source>
        <dbReference type="Google" id="ProtNLM"/>
    </source>
</evidence>
<gene>
    <name evidence="2" type="ORF">BBF96_07860</name>
</gene>
<evidence type="ECO:0000313" key="2">
    <source>
        <dbReference type="EMBL" id="AZR73305.1"/>
    </source>
</evidence>
<organism evidence="2 3">
    <name type="scientific">Anoxybacter fermentans</name>
    <dbReference type="NCBI Taxonomy" id="1323375"/>
    <lineage>
        <taxon>Bacteria</taxon>
        <taxon>Bacillati</taxon>
        <taxon>Bacillota</taxon>
        <taxon>Clostridia</taxon>
        <taxon>Halanaerobiales</taxon>
        <taxon>Anoxybacter</taxon>
    </lineage>
</organism>
<accession>A0A3S9SYE1</accession>
<feature type="coiled-coil region" evidence="1">
    <location>
        <begin position="61"/>
        <end position="88"/>
    </location>
</feature>
<dbReference type="OrthoDB" id="9815278at2"/>
<sequence length="100" mass="11409">MPCYDGTGPLGYGPMSGRGRGYCIVNYQRGMVQGRKGLGLGFGRGRCPGFGWRYSWIGDFKWQVEDEKNFLQNQARILKEQLKLISERLDQLDKGDNQED</sequence>
<dbReference type="EMBL" id="CP016379">
    <property type="protein sequence ID" value="AZR73305.1"/>
    <property type="molecule type" value="Genomic_DNA"/>
</dbReference>
<keyword evidence="3" id="KW-1185">Reference proteome</keyword>
<keyword evidence="1" id="KW-0175">Coiled coil</keyword>
<dbReference type="InterPro" id="IPR035205">
    <property type="entry name" value="DUF5320"/>
</dbReference>
<evidence type="ECO:0000256" key="1">
    <source>
        <dbReference type="SAM" id="Coils"/>
    </source>
</evidence>
<dbReference type="Proteomes" id="UP000267250">
    <property type="component" value="Chromosome"/>
</dbReference>
<dbReference type="RefSeq" id="WP_127016636.1">
    <property type="nucleotide sequence ID" value="NZ_CP016379.1"/>
</dbReference>
<evidence type="ECO:0000313" key="3">
    <source>
        <dbReference type="Proteomes" id="UP000267250"/>
    </source>
</evidence>
<protein>
    <recommendedName>
        <fullName evidence="4">DUF5320 domain-containing protein</fullName>
    </recommendedName>
</protein>
<proteinExistence type="predicted"/>
<dbReference type="Pfam" id="PF17253">
    <property type="entry name" value="DUF5320"/>
    <property type="match status" value="1"/>
</dbReference>